<sequence length="68" mass="7114">MGLARMLTFPLPARGGAACPTLPYGCAAAKIGFILILEKRCAEALRRGASGTRRGRNTAQTLLVRLGG</sequence>
<protein>
    <submittedName>
        <fullName evidence="1">Uncharacterized protein</fullName>
    </submittedName>
</protein>
<gene>
    <name evidence="1" type="ORF">CgunFtcFv8_015132</name>
</gene>
<comment type="caution">
    <text evidence="1">The sequence shown here is derived from an EMBL/GenBank/DDBJ whole genome shotgun (WGS) entry which is preliminary data.</text>
</comment>
<evidence type="ECO:0000313" key="2">
    <source>
        <dbReference type="Proteomes" id="UP001331515"/>
    </source>
</evidence>
<dbReference type="EMBL" id="JAURVH010001514">
    <property type="protein sequence ID" value="KAK5934766.1"/>
    <property type="molecule type" value="Genomic_DNA"/>
</dbReference>
<evidence type="ECO:0000313" key="1">
    <source>
        <dbReference type="EMBL" id="KAK5934766.1"/>
    </source>
</evidence>
<proteinExistence type="predicted"/>
<dbReference type="Proteomes" id="UP001331515">
    <property type="component" value="Unassembled WGS sequence"/>
</dbReference>
<organism evidence="1 2">
    <name type="scientific">Champsocephalus gunnari</name>
    <name type="common">Mackerel icefish</name>
    <dbReference type="NCBI Taxonomy" id="52237"/>
    <lineage>
        <taxon>Eukaryota</taxon>
        <taxon>Metazoa</taxon>
        <taxon>Chordata</taxon>
        <taxon>Craniata</taxon>
        <taxon>Vertebrata</taxon>
        <taxon>Euteleostomi</taxon>
        <taxon>Actinopterygii</taxon>
        <taxon>Neopterygii</taxon>
        <taxon>Teleostei</taxon>
        <taxon>Neoteleostei</taxon>
        <taxon>Acanthomorphata</taxon>
        <taxon>Eupercaria</taxon>
        <taxon>Perciformes</taxon>
        <taxon>Notothenioidei</taxon>
        <taxon>Channichthyidae</taxon>
        <taxon>Champsocephalus</taxon>
    </lineage>
</organism>
<accession>A0AAN8E3Z9</accession>
<dbReference type="AlphaFoldDB" id="A0AAN8E3Z9"/>
<reference evidence="1 2" key="1">
    <citation type="journal article" date="2023" name="Mol. Biol. Evol.">
        <title>Genomics of Secondarily Temperate Adaptation in the Only Non-Antarctic Icefish.</title>
        <authorList>
            <person name="Rivera-Colon A.G."/>
            <person name="Rayamajhi N."/>
            <person name="Minhas B.F."/>
            <person name="Madrigal G."/>
            <person name="Bilyk K.T."/>
            <person name="Yoon V."/>
            <person name="Hune M."/>
            <person name="Gregory S."/>
            <person name="Cheng C.H.C."/>
            <person name="Catchen J.M."/>
        </authorList>
    </citation>
    <scope>NUCLEOTIDE SEQUENCE [LARGE SCALE GENOMIC DNA]</scope>
    <source>
        <tissue evidence="1">White muscle</tissue>
    </source>
</reference>
<keyword evidence="2" id="KW-1185">Reference proteome</keyword>
<name>A0AAN8E3Z9_CHAGU</name>